<gene>
    <name evidence="1" type="ORF">PanWU01x14_358850</name>
</gene>
<sequence>MGAKLKPYVRLLKEDNKKVKTYCQWAIRGHGRAHPRPWVYSAQSDSYLDSWGSGASGVFRQKTVRSSSPLQIQTEYLMLSWVGACTEQVALTDRQLIKISPPTGYSRRRRRKTGLDDARKITVTTARDFWSKS</sequence>
<keyword evidence="2" id="KW-1185">Reference proteome</keyword>
<proteinExistence type="predicted"/>
<evidence type="ECO:0000313" key="1">
    <source>
        <dbReference type="EMBL" id="PON32730.1"/>
    </source>
</evidence>
<organism evidence="1 2">
    <name type="scientific">Parasponia andersonii</name>
    <name type="common">Sponia andersonii</name>
    <dbReference type="NCBI Taxonomy" id="3476"/>
    <lineage>
        <taxon>Eukaryota</taxon>
        <taxon>Viridiplantae</taxon>
        <taxon>Streptophyta</taxon>
        <taxon>Embryophyta</taxon>
        <taxon>Tracheophyta</taxon>
        <taxon>Spermatophyta</taxon>
        <taxon>Magnoliopsida</taxon>
        <taxon>eudicotyledons</taxon>
        <taxon>Gunneridae</taxon>
        <taxon>Pentapetalae</taxon>
        <taxon>rosids</taxon>
        <taxon>fabids</taxon>
        <taxon>Rosales</taxon>
        <taxon>Cannabaceae</taxon>
        <taxon>Parasponia</taxon>
    </lineage>
</organism>
<protein>
    <submittedName>
        <fullName evidence="1">Uncharacterized protein</fullName>
    </submittedName>
</protein>
<dbReference type="Proteomes" id="UP000237105">
    <property type="component" value="Unassembled WGS sequence"/>
</dbReference>
<name>A0A2P5A871_PARAD</name>
<reference evidence="2" key="1">
    <citation type="submission" date="2016-06" db="EMBL/GenBank/DDBJ databases">
        <title>Parallel loss of symbiosis genes in relatives of nitrogen-fixing non-legume Parasponia.</title>
        <authorList>
            <person name="Van Velzen R."/>
            <person name="Holmer R."/>
            <person name="Bu F."/>
            <person name="Rutten L."/>
            <person name="Van Zeijl A."/>
            <person name="Liu W."/>
            <person name="Santuari L."/>
            <person name="Cao Q."/>
            <person name="Sharma T."/>
            <person name="Shen D."/>
            <person name="Roswanjaya Y."/>
            <person name="Wardhani T."/>
            <person name="Kalhor M.S."/>
            <person name="Jansen J."/>
            <person name="Van den Hoogen J."/>
            <person name="Gungor B."/>
            <person name="Hartog M."/>
            <person name="Hontelez J."/>
            <person name="Verver J."/>
            <person name="Yang W.-C."/>
            <person name="Schijlen E."/>
            <person name="Repin R."/>
            <person name="Schilthuizen M."/>
            <person name="Schranz E."/>
            <person name="Heidstra R."/>
            <person name="Miyata K."/>
            <person name="Fedorova E."/>
            <person name="Kohlen W."/>
            <person name="Bisseling T."/>
            <person name="Smit S."/>
            <person name="Geurts R."/>
        </authorList>
    </citation>
    <scope>NUCLEOTIDE SEQUENCE [LARGE SCALE GENOMIC DNA]</scope>
    <source>
        <strain evidence="2">cv. WU1-14</strain>
    </source>
</reference>
<evidence type="ECO:0000313" key="2">
    <source>
        <dbReference type="Proteomes" id="UP000237105"/>
    </source>
</evidence>
<accession>A0A2P5A871</accession>
<comment type="caution">
    <text evidence="1">The sequence shown here is derived from an EMBL/GenBank/DDBJ whole genome shotgun (WGS) entry which is preliminary data.</text>
</comment>
<dbReference type="AlphaFoldDB" id="A0A2P5A871"/>
<dbReference type="EMBL" id="JXTB01000787">
    <property type="protein sequence ID" value="PON32730.1"/>
    <property type="molecule type" value="Genomic_DNA"/>
</dbReference>